<dbReference type="GeneID" id="70185837"/>
<accession>A0A9P9BW88</accession>
<feature type="region of interest" description="Disordered" evidence="1">
    <location>
        <begin position="1"/>
        <end position="30"/>
    </location>
</feature>
<sequence length="223" mass="24908">MSGRWRKWLEEADSAPGLGRGGNIESKQHTPAGGTHILVVWRRVLSSTIGNLVPRLPPWTDEDEDDDNNSIRASPASGDTSVTWQASSRRRQASRRRCSPSNPSRHNHRGSPASGSREHPQLRHFFGITLLLVLHASAVWSTTKPHENLHVVLQRCWGEVACCQQTGHPRVRKGKPEEEHSAPFAAHLASTLKLSTLRVYVDHIPPDIATSYSRLMFMTQARL</sequence>
<dbReference type="RefSeq" id="XP_046019168.1">
    <property type="nucleotide sequence ID" value="XM_046156291.1"/>
</dbReference>
<protein>
    <submittedName>
        <fullName evidence="2">Uncharacterized protein</fullName>
    </submittedName>
</protein>
<dbReference type="Proteomes" id="UP000756346">
    <property type="component" value="Unassembled WGS sequence"/>
</dbReference>
<keyword evidence="3" id="KW-1185">Reference proteome</keyword>
<evidence type="ECO:0000313" key="3">
    <source>
        <dbReference type="Proteomes" id="UP000756346"/>
    </source>
</evidence>
<dbReference type="EMBL" id="JAGTJQ010000001">
    <property type="protein sequence ID" value="KAH7041113.1"/>
    <property type="molecule type" value="Genomic_DNA"/>
</dbReference>
<feature type="region of interest" description="Disordered" evidence="1">
    <location>
        <begin position="53"/>
        <end position="119"/>
    </location>
</feature>
<comment type="caution">
    <text evidence="2">The sequence shown here is derived from an EMBL/GenBank/DDBJ whole genome shotgun (WGS) entry which is preliminary data.</text>
</comment>
<dbReference type="AlphaFoldDB" id="A0A9P9BW88"/>
<evidence type="ECO:0000313" key="2">
    <source>
        <dbReference type="EMBL" id="KAH7041113.1"/>
    </source>
</evidence>
<organism evidence="2 3">
    <name type="scientific">Microdochium trichocladiopsis</name>
    <dbReference type="NCBI Taxonomy" id="1682393"/>
    <lineage>
        <taxon>Eukaryota</taxon>
        <taxon>Fungi</taxon>
        <taxon>Dikarya</taxon>
        <taxon>Ascomycota</taxon>
        <taxon>Pezizomycotina</taxon>
        <taxon>Sordariomycetes</taxon>
        <taxon>Xylariomycetidae</taxon>
        <taxon>Xylariales</taxon>
        <taxon>Microdochiaceae</taxon>
        <taxon>Microdochium</taxon>
    </lineage>
</organism>
<gene>
    <name evidence="2" type="ORF">B0I36DRAFT_344743</name>
</gene>
<feature type="compositionally biased region" description="Basic residues" evidence="1">
    <location>
        <begin position="88"/>
        <end position="98"/>
    </location>
</feature>
<evidence type="ECO:0000256" key="1">
    <source>
        <dbReference type="SAM" id="MobiDB-lite"/>
    </source>
</evidence>
<reference evidence="2" key="1">
    <citation type="journal article" date="2021" name="Nat. Commun.">
        <title>Genetic determinants of endophytism in the Arabidopsis root mycobiome.</title>
        <authorList>
            <person name="Mesny F."/>
            <person name="Miyauchi S."/>
            <person name="Thiergart T."/>
            <person name="Pickel B."/>
            <person name="Atanasova L."/>
            <person name="Karlsson M."/>
            <person name="Huettel B."/>
            <person name="Barry K.W."/>
            <person name="Haridas S."/>
            <person name="Chen C."/>
            <person name="Bauer D."/>
            <person name="Andreopoulos W."/>
            <person name="Pangilinan J."/>
            <person name="LaButti K."/>
            <person name="Riley R."/>
            <person name="Lipzen A."/>
            <person name="Clum A."/>
            <person name="Drula E."/>
            <person name="Henrissat B."/>
            <person name="Kohler A."/>
            <person name="Grigoriev I.V."/>
            <person name="Martin F.M."/>
            <person name="Hacquard S."/>
        </authorList>
    </citation>
    <scope>NUCLEOTIDE SEQUENCE</scope>
    <source>
        <strain evidence="2">MPI-CAGE-CH-0230</strain>
    </source>
</reference>
<proteinExistence type="predicted"/>
<name>A0A9P9BW88_9PEZI</name>